<keyword evidence="1" id="KW-0732">Signal</keyword>
<reference evidence="3" key="1">
    <citation type="journal article" date="2019" name="Int. J. Syst. Evol. Microbiol.">
        <title>The Global Catalogue of Microorganisms (GCM) 10K type strain sequencing project: providing services to taxonomists for standard genome sequencing and annotation.</title>
        <authorList>
            <consortium name="The Broad Institute Genomics Platform"/>
            <consortium name="The Broad Institute Genome Sequencing Center for Infectious Disease"/>
            <person name="Wu L."/>
            <person name="Ma J."/>
        </authorList>
    </citation>
    <scope>NUCLEOTIDE SEQUENCE [LARGE SCALE GENOMIC DNA]</scope>
    <source>
        <strain evidence="3">CCUG 63830</strain>
    </source>
</reference>
<evidence type="ECO:0000313" key="2">
    <source>
        <dbReference type="EMBL" id="MFC6660460.1"/>
    </source>
</evidence>
<dbReference type="EMBL" id="JBHSWB010000001">
    <property type="protein sequence ID" value="MFC6660460.1"/>
    <property type="molecule type" value="Genomic_DNA"/>
</dbReference>
<feature type="chain" id="PRO_5045889544" evidence="1">
    <location>
        <begin position="23"/>
        <end position="357"/>
    </location>
</feature>
<feature type="signal peptide" evidence="1">
    <location>
        <begin position="1"/>
        <end position="22"/>
    </location>
</feature>
<dbReference type="RefSeq" id="WP_224606415.1">
    <property type="nucleotide sequence ID" value="NZ_JAIQXV010000004.1"/>
</dbReference>
<comment type="caution">
    <text evidence="2">The sequence shown here is derived from an EMBL/GenBank/DDBJ whole genome shotgun (WGS) entry which is preliminary data.</text>
</comment>
<protein>
    <submittedName>
        <fullName evidence="2">Uncharacterized protein</fullName>
    </submittedName>
</protein>
<organism evidence="2 3">
    <name type="scientific">Deinococcus multiflagellatus</name>
    <dbReference type="NCBI Taxonomy" id="1656887"/>
    <lineage>
        <taxon>Bacteria</taxon>
        <taxon>Thermotogati</taxon>
        <taxon>Deinococcota</taxon>
        <taxon>Deinococci</taxon>
        <taxon>Deinococcales</taxon>
        <taxon>Deinococcaceae</taxon>
        <taxon>Deinococcus</taxon>
    </lineage>
</organism>
<sequence length="357" mass="39878">MFSRFWQRTIFAVVVLSPLSMASATQNLLARLPYDVRDRSPAALIVQNGFVSTVLKKEEISEINTYDGNNRRFLQRVQLPGNVLSIYGHRVLVADQERLLQYDLTSSAVSRSTVLHKAPNGFTWDLSESASWLLAEAAGLGVLVDKRSGMQRTFKLPPCQATCAYKVIEAVGRAPFIYMSDKSTENGAVTTVVGARDRMINPVSGAVADITGEAVTIKDNLLFLNRLDNFGCDPSTTTVEAVDLNLFRAVFPDSWSRTWSPPEPITHTVQRPCDDGTSILEGVLWSEGAKFLLFSQGDTLPIYDVNLNEWRTLNAVTIPILLMQDKNNINFITKMPNYLRSRRTYYLATITLSLLSW</sequence>
<evidence type="ECO:0000256" key="1">
    <source>
        <dbReference type="SAM" id="SignalP"/>
    </source>
</evidence>
<gene>
    <name evidence="2" type="ORF">ACFP90_08870</name>
</gene>
<proteinExistence type="predicted"/>
<dbReference type="Proteomes" id="UP001596317">
    <property type="component" value="Unassembled WGS sequence"/>
</dbReference>
<name>A0ABW1ZKY5_9DEIO</name>
<evidence type="ECO:0000313" key="3">
    <source>
        <dbReference type="Proteomes" id="UP001596317"/>
    </source>
</evidence>
<accession>A0ABW1ZKY5</accession>
<keyword evidence="3" id="KW-1185">Reference proteome</keyword>